<evidence type="ECO:0000256" key="4">
    <source>
        <dbReference type="ARBA" id="ARBA00023002"/>
    </source>
</evidence>
<dbReference type="PROSITE" id="PS51352">
    <property type="entry name" value="THIOREDOXIN_2"/>
    <property type="match status" value="1"/>
</dbReference>
<keyword evidence="6" id="KW-0676">Redox-active center</keyword>
<keyword evidence="2" id="KW-0575">Peroxidase</keyword>
<dbReference type="Proteomes" id="UP001610563">
    <property type="component" value="Unassembled WGS sequence"/>
</dbReference>
<dbReference type="InterPro" id="IPR000866">
    <property type="entry name" value="AhpC/TSA"/>
</dbReference>
<accession>A0ABR4FVA0</accession>
<dbReference type="InterPro" id="IPR013766">
    <property type="entry name" value="Thioredoxin_domain"/>
</dbReference>
<keyword evidence="12" id="KW-1185">Reference proteome</keyword>
<gene>
    <name evidence="11" type="ORF">BJX66DRAFT_17794</name>
</gene>
<evidence type="ECO:0000256" key="6">
    <source>
        <dbReference type="ARBA" id="ARBA00023284"/>
    </source>
</evidence>
<sequence>MSLQTSLESAYADFQKAAPQPVLDTFSAGITELKTTFNPAKAIQPGQAFPAFTLPSATGTPISSADLLSKGPLLISFYRGEWCPFCNLELRALQKLLPELKARNVSLVAISPQLPDASLSTAEKNALDFPVLSDVRNKLARELGIVWTQPKGFGPIFQGFGVDWEKSYGDELLEVPIPATVLVDKDGVVREAFLDVDYTKRLEPATALEWVEKL</sequence>
<protein>
    <recommendedName>
        <fullName evidence="1">thioredoxin-dependent peroxiredoxin</fullName>
        <ecNumber evidence="1">1.11.1.24</ecNumber>
    </recommendedName>
    <alternativeName>
        <fullName evidence="7">Thioredoxin peroxidase</fullName>
    </alternativeName>
</protein>
<proteinExistence type="inferred from homology"/>
<dbReference type="InterPro" id="IPR036249">
    <property type="entry name" value="Thioredoxin-like_sf"/>
</dbReference>
<reference evidence="11 12" key="1">
    <citation type="submission" date="2024-07" db="EMBL/GenBank/DDBJ databases">
        <title>Section-level genome sequencing and comparative genomics of Aspergillus sections Usti and Cavernicolus.</title>
        <authorList>
            <consortium name="Lawrence Berkeley National Laboratory"/>
            <person name="Nybo J.L."/>
            <person name="Vesth T.C."/>
            <person name="Theobald S."/>
            <person name="Frisvad J.C."/>
            <person name="Larsen T.O."/>
            <person name="Kjaerboelling I."/>
            <person name="Rothschild-Mancinelli K."/>
            <person name="Lyhne E.K."/>
            <person name="Kogle M.E."/>
            <person name="Barry K."/>
            <person name="Clum A."/>
            <person name="Na H."/>
            <person name="Ledsgaard L."/>
            <person name="Lin J."/>
            <person name="Lipzen A."/>
            <person name="Kuo A."/>
            <person name="Riley R."/>
            <person name="Mondo S."/>
            <person name="Labutti K."/>
            <person name="Haridas S."/>
            <person name="Pangalinan J."/>
            <person name="Salamov A.A."/>
            <person name="Simmons B.A."/>
            <person name="Magnuson J.K."/>
            <person name="Chen J."/>
            <person name="Drula E."/>
            <person name="Henrissat B."/>
            <person name="Wiebenga A."/>
            <person name="Lubbers R.J."/>
            <person name="Gomes A.C."/>
            <person name="Makela M.R."/>
            <person name="Stajich J."/>
            <person name="Grigoriev I.V."/>
            <person name="Mortensen U.H."/>
            <person name="De Vries R.P."/>
            <person name="Baker S.E."/>
            <person name="Andersen M.R."/>
        </authorList>
    </citation>
    <scope>NUCLEOTIDE SEQUENCE [LARGE SCALE GENOMIC DNA]</scope>
    <source>
        <strain evidence="11 12">CBS 209.92</strain>
    </source>
</reference>
<dbReference type="PANTHER" id="PTHR42801:SF7">
    <property type="entry name" value="SLL1159 PROTEIN"/>
    <property type="match status" value="1"/>
</dbReference>
<dbReference type="EMBL" id="JBFTWV010000102">
    <property type="protein sequence ID" value="KAL2787181.1"/>
    <property type="molecule type" value="Genomic_DNA"/>
</dbReference>
<feature type="domain" description="Thioredoxin" evidence="10">
    <location>
        <begin position="43"/>
        <end position="214"/>
    </location>
</feature>
<evidence type="ECO:0000256" key="3">
    <source>
        <dbReference type="ARBA" id="ARBA00022862"/>
    </source>
</evidence>
<evidence type="ECO:0000259" key="10">
    <source>
        <dbReference type="PROSITE" id="PS51352"/>
    </source>
</evidence>
<dbReference type="Pfam" id="PF00578">
    <property type="entry name" value="AhpC-TSA"/>
    <property type="match status" value="1"/>
</dbReference>
<evidence type="ECO:0000256" key="7">
    <source>
        <dbReference type="ARBA" id="ARBA00032824"/>
    </source>
</evidence>
<comment type="caution">
    <text evidence="11">The sequence shown here is derived from an EMBL/GenBank/DDBJ whole genome shotgun (WGS) entry which is preliminary data.</text>
</comment>
<evidence type="ECO:0000256" key="5">
    <source>
        <dbReference type="ARBA" id="ARBA00023157"/>
    </source>
</evidence>
<name>A0ABR4FVA0_9EURO</name>
<dbReference type="Gene3D" id="3.40.30.10">
    <property type="entry name" value="Glutaredoxin"/>
    <property type="match status" value="1"/>
</dbReference>
<evidence type="ECO:0000313" key="11">
    <source>
        <dbReference type="EMBL" id="KAL2787181.1"/>
    </source>
</evidence>
<organism evidence="11 12">
    <name type="scientific">Aspergillus keveii</name>
    <dbReference type="NCBI Taxonomy" id="714993"/>
    <lineage>
        <taxon>Eukaryota</taxon>
        <taxon>Fungi</taxon>
        <taxon>Dikarya</taxon>
        <taxon>Ascomycota</taxon>
        <taxon>Pezizomycotina</taxon>
        <taxon>Eurotiomycetes</taxon>
        <taxon>Eurotiomycetidae</taxon>
        <taxon>Eurotiales</taxon>
        <taxon>Aspergillaceae</taxon>
        <taxon>Aspergillus</taxon>
        <taxon>Aspergillus subgen. Nidulantes</taxon>
    </lineage>
</organism>
<evidence type="ECO:0000256" key="9">
    <source>
        <dbReference type="ARBA" id="ARBA00049091"/>
    </source>
</evidence>
<keyword evidence="4" id="KW-0560">Oxidoreductase</keyword>
<evidence type="ECO:0000256" key="2">
    <source>
        <dbReference type="ARBA" id="ARBA00022559"/>
    </source>
</evidence>
<dbReference type="SUPFAM" id="SSF52833">
    <property type="entry name" value="Thioredoxin-like"/>
    <property type="match status" value="1"/>
</dbReference>
<comment type="similarity">
    <text evidence="8">Belongs to the peroxiredoxin family. BCP/PrxQ subfamily.</text>
</comment>
<comment type="catalytic activity">
    <reaction evidence="9">
        <text>a hydroperoxide + [thioredoxin]-dithiol = an alcohol + [thioredoxin]-disulfide + H2O</text>
        <dbReference type="Rhea" id="RHEA:62620"/>
        <dbReference type="Rhea" id="RHEA-COMP:10698"/>
        <dbReference type="Rhea" id="RHEA-COMP:10700"/>
        <dbReference type="ChEBI" id="CHEBI:15377"/>
        <dbReference type="ChEBI" id="CHEBI:29950"/>
        <dbReference type="ChEBI" id="CHEBI:30879"/>
        <dbReference type="ChEBI" id="CHEBI:35924"/>
        <dbReference type="ChEBI" id="CHEBI:50058"/>
        <dbReference type="EC" id="1.11.1.24"/>
    </reaction>
</comment>
<evidence type="ECO:0000256" key="1">
    <source>
        <dbReference type="ARBA" id="ARBA00013017"/>
    </source>
</evidence>
<evidence type="ECO:0000313" key="12">
    <source>
        <dbReference type="Proteomes" id="UP001610563"/>
    </source>
</evidence>
<dbReference type="CDD" id="cd02970">
    <property type="entry name" value="PRX_like2"/>
    <property type="match status" value="1"/>
</dbReference>
<keyword evidence="3" id="KW-0049">Antioxidant</keyword>
<evidence type="ECO:0000256" key="8">
    <source>
        <dbReference type="ARBA" id="ARBA00038489"/>
    </source>
</evidence>
<keyword evidence="5" id="KW-1015">Disulfide bond</keyword>
<dbReference type="InterPro" id="IPR050924">
    <property type="entry name" value="Peroxiredoxin_BCP/PrxQ"/>
</dbReference>
<dbReference type="PANTHER" id="PTHR42801">
    <property type="entry name" value="THIOREDOXIN-DEPENDENT PEROXIDE REDUCTASE"/>
    <property type="match status" value="1"/>
</dbReference>
<dbReference type="EC" id="1.11.1.24" evidence="1"/>